<dbReference type="InterPro" id="IPR045075">
    <property type="entry name" value="Syf1-like"/>
</dbReference>
<evidence type="ECO:0000256" key="3">
    <source>
        <dbReference type="ARBA" id="ARBA00023242"/>
    </source>
</evidence>
<evidence type="ECO:0000313" key="5">
    <source>
        <dbReference type="EMBL" id="SSD59564.1"/>
    </source>
</evidence>
<keyword evidence="2" id="KW-0677">Repeat</keyword>
<dbReference type="GO" id="GO:0046540">
    <property type="term" value="C:U4/U6 x U5 tri-snRNP complex"/>
    <property type="evidence" value="ECO:0007669"/>
    <property type="project" value="TreeGrafter"/>
</dbReference>
<dbReference type="EMBL" id="UFAJ01000162">
    <property type="protein sequence ID" value="SSD59564.1"/>
    <property type="molecule type" value="Genomic_DNA"/>
</dbReference>
<dbReference type="SMART" id="SM00386">
    <property type="entry name" value="HAT"/>
    <property type="match status" value="7"/>
</dbReference>
<dbReference type="AlphaFoldDB" id="A0A376B513"/>
<feature type="domain" description="PRP1 splicing factor N-terminal" evidence="4">
    <location>
        <begin position="11"/>
        <end position="122"/>
    </location>
</feature>
<dbReference type="SUPFAM" id="SSF48452">
    <property type="entry name" value="TPR-like"/>
    <property type="match status" value="2"/>
</dbReference>
<dbReference type="GO" id="GO:0071013">
    <property type="term" value="C:catalytic step 2 spliceosome"/>
    <property type="evidence" value="ECO:0007669"/>
    <property type="project" value="TreeGrafter"/>
</dbReference>
<organism evidence="5 6">
    <name type="scientific">Saccharomycodes ludwigii</name>
    <dbReference type="NCBI Taxonomy" id="36035"/>
    <lineage>
        <taxon>Eukaryota</taxon>
        <taxon>Fungi</taxon>
        <taxon>Dikarya</taxon>
        <taxon>Ascomycota</taxon>
        <taxon>Saccharomycotina</taxon>
        <taxon>Saccharomycetes</taxon>
        <taxon>Saccharomycodales</taxon>
        <taxon>Saccharomycodaceae</taxon>
        <taxon>Saccharomycodes</taxon>
    </lineage>
</organism>
<dbReference type="InterPro" id="IPR003107">
    <property type="entry name" value="HAT"/>
</dbReference>
<evidence type="ECO:0000256" key="1">
    <source>
        <dbReference type="ARBA" id="ARBA00004123"/>
    </source>
</evidence>
<sequence>MERPKFLDQDPPPGYIAGIGRGATGFTTRSDLGSSALSQTPNRYLENKSLSTDNITEDVYEAEKIFSNIDDELSTRNKQRKNRNQPKIKSTTTKFIDLKQQLTAVSKDEWLNLPEATDMTRRNKRLKLENQQQRNIAMYNPSILSTTNLEQLANDREKLLEQHIDSKFGTILENNDYQELLKNLNTNSNRIDTYDVEKSRKVLQSYIRSDPKNPNGWIALARLEEKCLNFKMAKKIIHQGCNEVVYDEDIWLENIRLNRIDDAPLLLKCKTLVAQALKFNGAKSEKLWIKAIELEQNAGNKNQNTITQIIHKALQINPYSEELWKQAVKYEESKEEAIKVLAKAIEFVPKSVDLWTGYIKLQDFGPQQRKTLANAVKELPSSKEMWALGCQLEERAEKPLEKKEESVKCKIIQILKRFKTPHNNDVGYCESWLKQAEKCDLEKYPITAQCIIECFIPNNFLKELLPKINSVELKNFAFQYLLLKQEHLNDPVIWDAYIVFCESGNDNTSKLAYFFQFCELTINDMDDDISKKSLKILTKYNKQDETLRIIDKKLLNTSEYTLRNELQIMKIGILISLKKYSECKRIFEQMIAAETTATIFLKYIDFLIYLNNYEKALIICQLAMEKHPDEEEFVIKMGTIYEFMSEIDKAKQCYINAVSSNFSHSISLWILSAKHEANINKARLLYDKGILKNTKNSGLLMLEKAKREFENGNLSEYRILLNTALKSYSHMPEIWCQLLRTTKKKNEKRNLFQQALKVTNTNALILLEVAINFWNEQQFEKAYKWADQSCKANKKLGDSWIWLYKCSVKLGRKNTEWIKEKVNEIEPDSGEMWNSRRYKFLYSLPSEKLVSLA</sequence>
<comment type="subcellular location">
    <subcellularLocation>
        <location evidence="1">Nucleus</location>
    </subcellularLocation>
</comment>
<dbReference type="PANTHER" id="PTHR11246">
    <property type="entry name" value="PRE-MRNA SPLICING FACTOR"/>
    <property type="match status" value="1"/>
</dbReference>
<dbReference type="VEuPathDB" id="FungiDB:SCODWIG_01325"/>
<keyword evidence="3" id="KW-0539">Nucleus</keyword>
<evidence type="ECO:0000313" key="6">
    <source>
        <dbReference type="Proteomes" id="UP000262825"/>
    </source>
</evidence>
<accession>A0A376B513</accession>
<dbReference type="Proteomes" id="UP000262825">
    <property type="component" value="Unassembled WGS sequence"/>
</dbReference>
<proteinExistence type="predicted"/>
<evidence type="ECO:0000256" key="2">
    <source>
        <dbReference type="ARBA" id="ARBA00022737"/>
    </source>
</evidence>
<evidence type="ECO:0000259" key="4">
    <source>
        <dbReference type="Pfam" id="PF06424"/>
    </source>
</evidence>
<dbReference type="PANTHER" id="PTHR11246:SF1">
    <property type="entry name" value="PRE-MRNA-PROCESSING FACTOR 6"/>
    <property type="match status" value="1"/>
</dbReference>
<name>A0A376B513_9ASCO</name>
<keyword evidence="6" id="KW-1185">Reference proteome</keyword>
<dbReference type="Pfam" id="PF23240">
    <property type="entry name" value="HAT_PRP39_N"/>
    <property type="match status" value="1"/>
</dbReference>
<dbReference type="Gene3D" id="1.25.40.10">
    <property type="entry name" value="Tetratricopeptide repeat domain"/>
    <property type="match status" value="4"/>
</dbReference>
<dbReference type="Pfam" id="PF06424">
    <property type="entry name" value="PRP1_N"/>
    <property type="match status" value="1"/>
</dbReference>
<dbReference type="GO" id="GO:0000244">
    <property type="term" value="P:spliceosomal tri-snRNP complex assembly"/>
    <property type="evidence" value="ECO:0007669"/>
    <property type="project" value="TreeGrafter"/>
</dbReference>
<dbReference type="InterPro" id="IPR011990">
    <property type="entry name" value="TPR-like_helical_dom_sf"/>
</dbReference>
<gene>
    <name evidence="5" type="ORF">SCODWIG_01325</name>
</gene>
<reference evidence="6" key="1">
    <citation type="submission" date="2018-06" db="EMBL/GenBank/DDBJ databases">
        <authorList>
            <person name="Guldener U."/>
        </authorList>
    </citation>
    <scope>NUCLEOTIDE SEQUENCE [LARGE SCALE GENOMIC DNA]</scope>
    <source>
        <strain evidence="6">UTAD17</strain>
    </source>
</reference>
<dbReference type="InterPro" id="IPR010491">
    <property type="entry name" value="PRP1_N"/>
</dbReference>
<protein>
    <recommendedName>
        <fullName evidence="4">PRP1 splicing factor N-terminal domain-containing protein</fullName>
    </recommendedName>
</protein>